<keyword evidence="3 5" id="KW-1133">Transmembrane helix</keyword>
<dbReference type="PANTHER" id="PTHR43394:SF1">
    <property type="entry name" value="ATP-BINDING CASSETTE SUB-FAMILY B MEMBER 10, MITOCHONDRIAL"/>
    <property type="match status" value="1"/>
</dbReference>
<dbReference type="InterPro" id="IPR011527">
    <property type="entry name" value="ABC1_TM_dom"/>
</dbReference>
<keyword evidence="8" id="KW-0547">Nucleotide-binding</keyword>
<dbReference type="Gene3D" id="1.20.1560.10">
    <property type="entry name" value="ABC transporter type 1, transmembrane domain"/>
    <property type="match status" value="1"/>
</dbReference>
<evidence type="ECO:0000256" key="3">
    <source>
        <dbReference type="ARBA" id="ARBA00022989"/>
    </source>
</evidence>
<evidence type="ECO:0000256" key="2">
    <source>
        <dbReference type="ARBA" id="ARBA00022692"/>
    </source>
</evidence>
<dbReference type="PROSITE" id="PS50929">
    <property type="entry name" value="ABC_TM1F"/>
    <property type="match status" value="1"/>
</dbReference>
<dbReference type="PROSITE" id="PS50893">
    <property type="entry name" value="ABC_TRANSPORTER_2"/>
    <property type="match status" value="1"/>
</dbReference>
<keyword evidence="9" id="KW-1185">Reference proteome</keyword>
<proteinExistence type="predicted"/>
<name>A0ABU8BTQ0_9RHOB</name>
<feature type="transmembrane region" description="Helical" evidence="5">
    <location>
        <begin position="88"/>
        <end position="109"/>
    </location>
</feature>
<evidence type="ECO:0000259" key="6">
    <source>
        <dbReference type="PROSITE" id="PS50893"/>
    </source>
</evidence>
<dbReference type="InterPro" id="IPR027417">
    <property type="entry name" value="P-loop_NTPase"/>
</dbReference>
<dbReference type="InterPro" id="IPR003439">
    <property type="entry name" value="ABC_transporter-like_ATP-bd"/>
</dbReference>
<feature type="transmembrane region" description="Helical" evidence="5">
    <location>
        <begin position="177"/>
        <end position="206"/>
    </location>
</feature>
<dbReference type="GO" id="GO:0005524">
    <property type="term" value="F:ATP binding"/>
    <property type="evidence" value="ECO:0007669"/>
    <property type="project" value="UniProtKB-KW"/>
</dbReference>
<comment type="caution">
    <text evidence="8">The sequence shown here is derived from an EMBL/GenBank/DDBJ whole genome shotgun (WGS) entry which is preliminary data.</text>
</comment>
<dbReference type="PANTHER" id="PTHR43394">
    <property type="entry name" value="ATP-DEPENDENT PERMEASE MDL1, MITOCHONDRIAL"/>
    <property type="match status" value="1"/>
</dbReference>
<dbReference type="InterPro" id="IPR039421">
    <property type="entry name" value="Type_1_exporter"/>
</dbReference>
<evidence type="ECO:0000259" key="7">
    <source>
        <dbReference type="PROSITE" id="PS50929"/>
    </source>
</evidence>
<dbReference type="CDD" id="cd07346">
    <property type="entry name" value="ABC_6TM_exporters"/>
    <property type="match status" value="1"/>
</dbReference>
<evidence type="ECO:0000256" key="4">
    <source>
        <dbReference type="ARBA" id="ARBA00023136"/>
    </source>
</evidence>
<accession>A0ABU8BTQ0</accession>
<dbReference type="SUPFAM" id="SSF90123">
    <property type="entry name" value="ABC transporter transmembrane region"/>
    <property type="match status" value="1"/>
</dbReference>
<gene>
    <name evidence="8" type="ORF">V6590_07950</name>
</gene>
<keyword evidence="2 5" id="KW-0812">Transmembrane</keyword>
<sequence>MLDDSLTRYIWRNTKAQQGWVLLIVALSMIPYYLSFNLPKTIVNGPIQGAGFETETATQTVLRIAMPWSGGEELVLFPGMDLNRLQSLMALSAVFLLLVIVNGLFKFYINTYKGRLGEFLLQRLRFTLVDYVLRFPPHTFKRLKGAEVASMVKDEVEPLGGFAGDAFVSPALLGGQALTALVFIFVQSIPLGLITASLVAVQVFIIPRMRRRLLVLGRERQLTARQLAGRIGEIVEGIGTIHAYDTSNYERHDVMGRLDRIFTIRFDIYRWKFLVKFINNFLSSLTPFLFYSVGGYLALTGRLDIGQLVAVIGAYRDLPGPLKELIDWDQNRQDVEVKYQQVVSQFAVDGMLTPDIQAPIADPPAPLGQPIAAVNLGLTDDSGGAMLERVNLALQPGDEMAVVGATGSGGDVLAEIFARQTWPTSGKVSVGPDNLLTLPESATGRAISYAATDGYFFAGSLLDNLLYGLKNVSRPDAAACLPDDPDAAWIDYAALGVEGRAGLMARALEVLTCVQLVGDIEDLGLRSTISPQHHPALAANLLRIRSELRRVLQDRDLAGLVVPFEPGSYNPEATLLENLLFGHANRAEFMPDALARNADFLGFLQKHGLHDALSAMGVEIARNVISLFADLPPDHPFFRQLTYLQADDLPAYQLLLAKFDHPEKKMVQEDHAMMIRLAFAYVEPRDRFGLLDRAMMQRIVDVRQVLHAEMPPEPRAAIELYDPASYMASATLMDNMLFGRISRKYRDGAAQIRQILSELLEREALLDQIRLVGLGYDVGNGGKRLTQAQRQKLALARALIRPSEVFVFNRPLSLLDGRSQERIVQNILESLRKRARRPAVLWVLSNPGLARHFEKVALFHAGTLVETGTAEELSEKNGIFREMVAA</sequence>
<keyword evidence="8" id="KW-0067">ATP-binding</keyword>
<comment type="subcellular location">
    <subcellularLocation>
        <location evidence="1">Cell membrane</location>
        <topology evidence="1">Multi-pass membrane protein</topology>
    </subcellularLocation>
</comment>
<dbReference type="InterPro" id="IPR036640">
    <property type="entry name" value="ABC1_TM_sf"/>
</dbReference>
<reference evidence="8" key="1">
    <citation type="submission" date="2024-02" db="EMBL/GenBank/DDBJ databases">
        <title>Genome sequences of strain Gemmobacter sp. JM10B15.</title>
        <authorList>
            <person name="Zhang M."/>
        </authorList>
    </citation>
    <scope>NUCLEOTIDE SEQUENCE</scope>
    <source>
        <strain evidence="8">JM10B15</strain>
    </source>
</reference>
<evidence type="ECO:0000256" key="1">
    <source>
        <dbReference type="ARBA" id="ARBA00004651"/>
    </source>
</evidence>
<feature type="domain" description="ABC transporter" evidence="6">
    <location>
        <begin position="371"/>
        <end position="886"/>
    </location>
</feature>
<dbReference type="RefSeq" id="WP_335421645.1">
    <property type="nucleotide sequence ID" value="NZ_JBALHR010000003.1"/>
</dbReference>
<evidence type="ECO:0000313" key="9">
    <source>
        <dbReference type="Proteomes" id="UP001431963"/>
    </source>
</evidence>
<organism evidence="8 9">
    <name type="scientific">Gemmobacter denitrificans</name>
    <dbReference type="NCBI Taxonomy" id="3123040"/>
    <lineage>
        <taxon>Bacteria</taxon>
        <taxon>Pseudomonadati</taxon>
        <taxon>Pseudomonadota</taxon>
        <taxon>Alphaproteobacteria</taxon>
        <taxon>Rhodobacterales</taxon>
        <taxon>Paracoccaceae</taxon>
        <taxon>Gemmobacter</taxon>
    </lineage>
</organism>
<dbReference type="SUPFAM" id="SSF52540">
    <property type="entry name" value="P-loop containing nucleoside triphosphate hydrolases"/>
    <property type="match status" value="2"/>
</dbReference>
<feature type="domain" description="ABC transmembrane type-1" evidence="7">
    <location>
        <begin position="76"/>
        <end position="327"/>
    </location>
</feature>
<evidence type="ECO:0000256" key="5">
    <source>
        <dbReference type="SAM" id="Phobius"/>
    </source>
</evidence>
<evidence type="ECO:0000313" key="8">
    <source>
        <dbReference type="EMBL" id="MEH7828079.1"/>
    </source>
</evidence>
<feature type="transmembrane region" description="Helical" evidence="5">
    <location>
        <begin position="20"/>
        <end position="38"/>
    </location>
</feature>
<dbReference type="Proteomes" id="UP001431963">
    <property type="component" value="Unassembled WGS sequence"/>
</dbReference>
<keyword evidence="4 5" id="KW-0472">Membrane</keyword>
<protein>
    <submittedName>
        <fullName evidence="8">ABC transporter ATP-binding protein</fullName>
    </submittedName>
</protein>
<feature type="transmembrane region" description="Helical" evidence="5">
    <location>
        <begin position="277"/>
        <end position="299"/>
    </location>
</feature>
<dbReference type="Gene3D" id="3.40.50.300">
    <property type="entry name" value="P-loop containing nucleotide triphosphate hydrolases"/>
    <property type="match status" value="2"/>
</dbReference>
<dbReference type="EMBL" id="JBALHR010000003">
    <property type="protein sequence ID" value="MEH7828079.1"/>
    <property type="molecule type" value="Genomic_DNA"/>
</dbReference>
<dbReference type="Pfam" id="PF00664">
    <property type="entry name" value="ABC_membrane"/>
    <property type="match status" value="1"/>
</dbReference>